<evidence type="ECO:0000256" key="1">
    <source>
        <dbReference type="ARBA" id="ARBA00004431"/>
    </source>
</evidence>
<comment type="similarity">
    <text evidence="2">Belongs to the SsgA family.</text>
</comment>
<dbReference type="Gene3D" id="2.30.31.20">
    <property type="entry name" value="Sporulation-specific cell division protein SsgB"/>
    <property type="match status" value="1"/>
</dbReference>
<evidence type="ECO:0000256" key="4">
    <source>
        <dbReference type="ARBA" id="ARBA00022969"/>
    </source>
</evidence>
<keyword evidence="3" id="KW-0132">Cell division</keyword>
<name>A0A9Y2MSK4_9PSEU</name>
<keyword evidence="6" id="KW-0131">Cell cycle</keyword>
<dbReference type="AlphaFoldDB" id="A0A9Y2MSK4"/>
<dbReference type="InterPro" id="IPR038658">
    <property type="entry name" value="SsgB_sf"/>
</dbReference>
<reference evidence="7 8" key="1">
    <citation type="submission" date="2023-06" db="EMBL/GenBank/DDBJ databases">
        <authorList>
            <person name="Oyuntsetseg B."/>
            <person name="Kim S.B."/>
        </authorList>
    </citation>
    <scope>NUCLEOTIDE SEQUENCE [LARGE SCALE GENOMIC DNA]</scope>
    <source>
        <strain evidence="7 8">2-15</strain>
    </source>
</reference>
<gene>
    <name evidence="7" type="ORF">QRX50_31485</name>
</gene>
<dbReference type="RefSeq" id="WP_285966745.1">
    <property type="nucleotide sequence ID" value="NZ_CP127294.1"/>
</dbReference>
<evidence type="ECO:0000256" key="2">
    <source>
        <dbReference type="ARBA" id="ARBA00009323"/>
    </source>
</evidence>
<comment type="subcellular location">
    <subcellularLocation>
        <location evidence="1">Cell septum</location>
    </subcellularLocation>
</comment>
<dbReference type="GO" id="GO:0000917">
    <property type="term" value="P:division septum assembly"/>
    <property type="evidence" value="ECO:0007669"/>
    <property type="project" value="UniProtKB-KW"/>
</dbReference>
<proteinExistence type="inferred from homology"/>
<protein>
    <submittedName>
        <fullName evidence="7">SsgA family sporulation/cell division regulator</fullName>
    </submittedName>
</protein>
<keyword evidence="5" id="KW-0717">Septation</keyword>
<dbReference type="Pfam" id="PF04686">
    <property type="entry name" value="SsgA"/>
    <property type="match status" value="1"/>
</dbReference>
<evidence type="ECO:0000256" key="3">
    <source>
        <dbReference type="ARBA" id="ARBA00022618"/>
    </source>
</evidence>
<dbReference type="KEGG" id="acab:QRX50_31485"/>
<evidence type="ECO:0000313" key="8">
    <source>
        <dbReference type="Proteomes" id="UP001236014"/>
    </source>
</evidence>
<evidence type="ECO:0000256" key="6">
    <source>
        <dbReference type="ARBA" id="ARBA00023306"/>
    </source>
</evidence>
<dbReference type="InterPro" id="IPR006776">
    <property type="entry name" value="SsgB"/>
</dbReference>
<evidence type="ECO:0000313" key="7">
    <source>
        <dbReference type="EMBL" id="WIX75983.1"/>
    </source>
</evidence>
<sequence>MTAHGAFVSFRGHEHHHTLGRRFECMGGCSIDLSYLASNPYIVELEVIRDGTYRRWEISRELLVEGMTEPAGLGMVHVCPTGGMPGRVSVIKRVALATHVELILPRRRLQELLDRSHDIVPAGAESDHYGWDAVFAALGGGC</sequence>
<dbReference type="GO" id="GO:0030435">
    <property type="term" value="P:sporulation resulting in formation of a cellular spore"/>
    <property type="evidence" value="ECO:0007669"/>
    <property type="project" value="UniProtKB-KW"/>
</dbReference>
<keyword evidence="4" id="KW-0749">Sporulation</keyword>
<dbReference type="EMBL" id="CP127294">
    <property type="protein sequence ID" value="WIX75983.1"/>
    <property type="molecule type" value="Genomic_DNA"/>
</dbReference>
<dbReference type="Proteomes" id="UP001236014">
    <property type="component" value="Chromosome"/>
</dbReference>
<dbReference type="GO" id="GO:0030428">
    <property type="term" value="C:cell septum"/>
    <property type="evidence" value="ECO:0007669"/>
    <property type="project" value="UniProtKB-SubCell"/>
</dbReference>
<organism evidence="7 8">
    <name type="scientific">Amycolatopsis carbonis</name>
    <dbReference type="NCBI Taxonomy" id="715471"/>
    <lineage>
        <taxon>Bacteria</taxon>
        <taxon>Bacillati</taxon>
        <taxon>Actinomycetota</taxon>
        <taxon>Actinomycetes</taxon>
        <taxon>Pseudonocardiales</taxon>
        <taxon>Pseudonocardiaceae</taxon>
        <taxon>Amycolatopsis</taxon>
    </lineage>
</organism>
<keyword evidence="8" id="KW-1185">Reference proteome</keyword>
<evidence type="ECO:0000256" key="5">
    <source>
        <dbReference type="ARBA" id="ARBA00023210"/>
    </source>
</evidence>
<accession>A0A9Y2MSK4</accession>